<dbReference type="GO" id="GO:0033202">
    <property type="term" value="C:DNA helicase complex"/>
    <property type="evidence" value="ECO:0007669"/>
    <property type="project" value="TreeGrafter"/>
</dbReference>
<keyword evidence="3" id="KW-0227">DNA damage</keyword>
<keyword evidence="9" id="KW-0234">DNA repair</keyword>
<keyword evidence="8" id="KW-0238">DNA-binding</keyword>
<comment type="catalytic activity">
    <reaction evidence="11">
        <text>Couples ATP hydrolysis with the unwinding of duplex DNA by translocating in the 3'-5' direction.</text>
        <dbReference type="EC" id="5.6.2.4"/>
    </reaction>
</comment>
<dbReference type="SUPFAM" id="SSF52980">
    <property type="entry name" value="Restriction endonuclease-like"/>
    <property type="match status" value="1"/>
</dbReference>
<evidence type="ECO:0000313" key="19">
    <source>
        <dbReference type="Proteomes" id="UP001144323"/>
    </source>
</evidence>
<feature type="domain" description="UvrD-like helicase C-terminal" evidence="17">
    <location>
        <begin position="517"/>
        <end position="792"/>
    </location>
</feature>
<dbReference type="GO" id="GO:0043138">
    <property type="term" value="F:3'-5' DNA helicase activity"/>
    <property type="evidence" value="ECO:0007669"/>
    <property type="project" value="UniProtKB-EC"/>
</dbReference>
<feature type="binding site" evidence="15">
    <location>
        <begin position="28"/>
        <end position="35"/>
    </location>
    <ligand>
        <name>ATP</name>
        <dbReference type="ChEBI" id="CHEBI:30616"/>
    </ligand>
</feature>
<dbReference type="AlphaFoldDB" id="A0A9W6GT09"/>
<dbReference type="InterPro" id="IPR027417">
    <property type="entry name" value="P-loop_NTPase"/>
</dbReference>
<evidence type="ECO:0000256" key="13">
    <source>
        <dbReference type="ARBA" id="ARBA00034923"/>
    </source>
</evidence>
<dbReference type="InterPro" id="IPR014151">
    <property type="entry name" value="DNA_helicase_AddA"/>
</dbReference>
<dbReference type="InterPro" id="IPR011604">
    <property type="entry name" value="PDDEXK-like_dom_sf"/>
</dbReference>
<dbReference type="EMBL" id="BSEC01000001">
    <property type="protein sequence ID" value="GLI92489.1"/>
    <property type="molecule type" value="Genomic_DNA"/>
</dbReference>
<evidence type="ECO:0000256" key="15">
    <source>
        <dbReference type="PROSITE-ProRule" id="PRU00560"/>
    </source>
</evidence>
<comment type="caution">
    <text evidence="18">The sequence shown here is derived from an EMBL/GenBank/DDBJ whole genome shotgun (WGS) entry which is preliminary data.</text>
</comment>
<evidence type="ECO:0000256" key="12">
    <source>
        <dbReference type="ARBA" id="ARBA00034808"/>
    </source>
</evidence>
<dbReference type="InterPro" id="IPR014016">
    <property type="entry name" value="UvrD-like_ATP-bd"/>
</dbReference>
<evidence type="ECO:0000256" key="1">
    <source>
        <dbReference type="ARBA" id="ARBA00022722"/>
    </source>
</evidence>
<dbReference type="GO" id="GO:0000725">
    <property type="term" value="P:recombinational repair"/>
    <property type="evidence" value="ECO:0007669"/>
    <property type="project" value="TreeGrafter"/>
</dbReference>
<evidence type="ECO:0000256" key="10">
    <source>
        <dbReference type="ARBA" id="ARBA00023235"/>
    </source>
</evidence>
<evidence type="ECO:0000256" key="11">
    <source>
        <dbReference type="ARBA" id="ARBA00034617"/>
    </source>
</evidence>
<keyword evidence="7 15" id="KW-0067">ATP-binding</keyword>
<accession>A0A9W6GT09</accession>
<dbReference type="InterPro" id="IPR038726">
    <property type="entry name" value="PDDEXK_AddAB-type"/>
</dbReference>
<dbReference type="PROSITE" id="PS51217">
    <property type="entry name" value="UVRD_HELICASE_CTER"/>
    <property type="match status" value="1"/>
</dbReference>
<reference evidence="18" key="1">
    <citation type="journal article" date="2023" name="Int. J. Syst. Evol. Microbiol.">
        <title>Methylocystis iwaonis sp. nov., a type II methane-oxidizing bacterium from surface soil of a rice paddy field in Japan, and emended description of the genus Methylocystis (ex Whittenbury et al. 1970) Bowman et al. 1993.</title>
        <authorList>
            <person name="Kaise H."/>
            <person name="Sawadogo J.B."/>
            <person name="Alam M.S."/>
            <person name="Ueno C."/>
            <person name="Dianou D."/>
            <person name="Shinjo R."/>
            <person name="Asakawa S."/>
        </authorList>
    </citation>
    <scope>NUCLEOTIDE SEQUENCE</scope>
    <source>
        <strain evidence="18">LMG27198</strain>
    </source>
</reference>
<dbReference type="EC" id="5.6.2.4" evidence="12"/>
<dbReference type="Proteomes" id="UP001144323">
    <property type="component" value="Unassembled WGS sequence"/>
</dbReference>
<keyword evidence="5 15" id="KW-0347">Helicase</keyword>
<evidence type="ECO:0000256" key="6">
    <source>
        <dbReference type="ARBA" id="ARBA00022839"/>
    </source>
</evidence>
<sequence length="1144" mass="124864">MSDRPYLTHTIQKQHRASDPEASAWVSAHAGSGKTYVLTQRVLRLLLQGVRPSQILCLTFTKAAAANMSTRIFDRLARWAVLDDAALAKEISDTGAQPPAPAHLDFARSLFARAVETPGGLKIQTIHAFCEKLLHLFPFEANVPAGFTVLDDAGRAELLEMARGHAIEKAMRDTGVLHDALALVAAETTESSFRALCDELLHHRHALAAAFHDAEYAAQLRSRLGLRANETLDRVEAEIVAGQDRWPELVELLRFGSTNDKKFLLGNLERALALAPGPECVETYVSVFFTEKGEPRGGKDRKIITNGLRDRFPGLLEELLVEQDRVARLLDKRKAALVVDRSLALARLGDAILAEYENAKRYRNALDYDDLIEGARRLFSRSEPSWVLYKLDAQIDHILLDEAQDTSAAQWEILAAIASEFCSGLSARGGARSFFAVGDDKQSIFSFQGAAPEKFDAMRRDFERKFSALGRRFDHVQLVQSFRSAPGVLAAVDDVFNFADNYAGLSCDADGLSLRHEATKTHLPALVEVWEPIGPLDRAEPEDWRLPLDYARAGDPGERLARKIAQKIRTLLSPGGGDYVDGEAGPRPVEARDILIVVRKRGAFFEALIRALKAEDVPVAGADRLDLGTHIAVNDLVALGRACLLIDDDLTLATVLKSPLVGLGDDDLIELAPRRPGPLFEALSGSTQPRHRAAVAQIENWRRGAMTLPPYEFYSLLLGAGGGRRRLVARLGSEANDAIDEFLRLAMGFEREQSPSLTSFLSMVEKLDLSIKRDMEAAGAAVRVMTAHAAKGLEAKIVFLPDTCSAPTGKHDPRLYSLGGEDAPLLAWSRGKDNDPAALTQAREDRRAAETAEHRRLLYVALTRAEERLYIAGYHGRNPPPEGCWHNMISAALAASSERVETDDGYILRRGGAAPRHDFAQAARPTGVVTIPAFARTPAPAEETPAPPLRPSNALAGADLFMAMEGGPPNRGDAARALIGRLTHALLQHLPNCPAARREEAAQRFVALRGAALDAAALSEVVAAAFRALDDPRLAPLFGARALAEVDVYASLDEGIEISGRIDRLAETESDVLVADFKTGRPYETPDAAQLRQLALYRAALRPLYPQKRLRSFLVFTRNGAVLEADDSALDAAFARVVASEAKR</sequence>
<dbReference type="Pfam" id="PF00580">
    <property type="entry name" value="UvrD-helicase"/>
    <property type="match status" value="1"/>
</dbReference>
<feature type="domain" description="UvrD-like helicase ATP-binding" evidence="16">
    <location>
        <begin position="7"/>
        <end position="485"/>
    </location>
</feature>
<keyword evidence="1" id="KW-0540">Nuclease</keyword>
<dbReference type="PROSITE" id="PS51198">
    <property type="entry name" value="UVRD_HELICASE_ATP_BIND"/>
    <property type="match status" value="1"/>
</dbReference>
<keyword evidence="10" id="KW-0413">Isomerase</keyword>
<dbReference type="PANTHER" id="PTHR11070:SF2">
    <property type="entry name" value="ATP-DEPENDENT DNA HELICASE SRS2"/>
    <property type="match status" value="1"/>
</dbReference>
<evidence type="ECO:0000256" key="5">
    <source>
        <dbReference type="ARBA" id="ARBA00022806"/>
    </source>
</evidence>
<dbReference type="RefSeq" id="WP_281801736.1">
    <property type="nucleotide sequence ID" value="NZ_BSEC01000001.1"/>
</dbReference>
<name>A0A9W6GT09_9HYPH</name>
<dbReference type="Gene3D" id="1.10.486.10">
    <property type="entry name" value="PCRA, domain 4"/>
    <property type="match status" value="1"/>
</dbReference>
<evidence type="ECO:0000259" key="16">
    <source>
        <dbReference type="PROSITE" id="PS51198"/>
    </source>
</evidence>
<evidence type="ECO:0000313" key="18">
    <source>
        <dbReference type="EMBL" id="GLI92489.1"/>
    </source>
</evidence>
<dbReference type="GO" id="GO:0005829">
    <property type="term" value="C:cytosol"/>
    <property type="evidence" value="ECO:0007669"/>
    <property type="project" value="TreeGrafter"/>
</dbReference>
<comment type="catalytic activity">
    <reaction evidence="14">
        <text>ATP + H2O = ADP + phosphate + H(+)</text>
        <dbReference type="Rhea" id="RHEA:13065"/>
        <dbReference type="ChEBI" id="CHEBI:15377"/>
        <dbReference type="ChEBI" id="CHEBI:15378"/>
        <dbReference type="ChEBI" id="CHEBI:30616"/>
        <dbReference type="ChEBI" id="CHEBI:43474"/>
        <dbReference type="ChEBI" id="CHEBI:456216"/>
        <dbReference type="EC" id="5.6.2.4"/>
    </reaction>
</comment>
<evidence type="ECO:0000256" key="7">
    <source>
        <dbReference type="ARBA" id="ARBA00022840"/>
    </source>
</evidence>
<dbReference type="InterPro" id="IPR000212">
    <property type="entry name" value="DNA_helicase_UvrD/REP"/>
</dbReference>
<dbReference type="NCBIfam" id="TIGR02784">
    <property type="entry name" value="addA_alphas"/>
    <property type="match status" value="1"/>
</dbReference>
<evidence type="ECO:0000256" key="4">
    <source>
        <dbReference type="ARBA" id="ARBA00022801"/>
    </source>
</evidence>
<dbReference type="InterPro" id="IPR011335">
    <property type="entry name" value="Restrct_endonuc-II-like"/>
</dbReference>
<dbReference type="GO" id="GO:0003677">
    <property type="term" value="F:DNA binding"/>
    <property type="evidence" value="ECO:0007669"/>
    <property type="project" value="UniProtKB-KW"/>
</dbReference>
<dbReference type="Pfam" id="PF13361">
    <property type="entry name" value="UvrD_C"/>
    <property type="match status" value="1"/>
</dbReference>
<evidence type="ECO:0000259" key="17">
    <source>
        <dbReference type="PROSITE" id="PS51217"/>
    </source>
</evidence>
<dbReference type="GO" id="GO:0005524">
    <property type="term" value="F:ATP binding"/>
    <property type="evidence" value="ECO:0007669"/>
    <property type="project" value="UniProtKB-UniRule"/>
</dbReference>
<evidence type="ECO:0000256" key="8">
    <source>
        <dbReference type="ARBA" id="ARBA00023125"/>
    </source>
</evidence>
<keyword evidence="4 15" id="KW-0378">Hydrolase</keyword>
<dbReference type="InterPro" id="IPR014017">
    <property type="entry name" value="DNA_helicase_UvrD-like_C"/>
</dbReference>
<gene>
    <name evidence="18" type="ORF">LMG27198_14810</name>
</gene>
<evidence type="ECO:0000256" key="14">
    <source>
        <dbReference type="ARBA" id="ARBA00048988"/>
    </source>
</evidence>
<dbReference type="Gene3D" id="3.40.50.300">
    <property type="entry name" value="P-loop containing nucleotide triphosphate hydrolases"/>
    <property type="match status" value="4"/>
</dbReference>
<organism evidence="18 19">
    <name type="scientific">Methylocystis echinoides</name>
    <dbReference type="NCBI Taxonomy" id="29468"/>
    <lineage>
        <taxon>Bacteria</taxon>
        <taxon>Pseudomonadati</taxon>
        <taxon>Pseudomonadota</taxon>
        <taxon>Alphaproteobacteria</taxon>
        <taxon>Hyphomicrobiales</taxon>
        <taxon>Methylocystaceae</taxon>
        <taxon>Methylocystis</taxon>
    </lineage>
</organism>
<evidence type="ECO:0000256" key="9">
    <source>
        <dbReference type="ARBA" id="ARBA00023204"/>
    </source>
</evidence>
<dbReference type="PANTHER" id="PTHR11070">
    <property type="entry name" value="UVRD / RECB / PCRA DNA HELICASE FAMILY MEMBER"/>
    <property type="match status" value="1"/>
</dbReference>
<evidence type="ECO:0000256" key="2">
    <source>
        <dbReference type="ARBA" id="ARBA00022741"/>
    </source>
</evidence>
<evidence type="ECO:0000256" key="3">
    <source>
        <dbReference type="ARBA" id="ARBA00022763"/>
    </source>
</evidence>
<dbReference type="SUPFAM" id="SSF52540">
    <property type="entry name" value="P-loop containing nucleoside triphosphate hydrolases"/>
    <property type="match status" value="1"/>
</dbReference>
<protein>
    <recommendedName>
        <fullName evidence="12">DNA 3'-5' helicase</fullName>
        <ecNumber evidence="12">5.6.2.4</ecNumber>
    </recommendedName>
    <alternativeName>
        <fullName evidence="13">DNA 3'-5' helicase II</fullName>
    </alternativeName>
</protein>
<dbReference type="Pfam" id="PF12705">
    <property type="entry name" value="PDDEXK_1"/>
    <property type="match status" value="1"/>
</dbReference>
<dbReference type="Gene3D" id="3.90.320.10">
    <property type="match status" value="1"/>
</dbReference>
<dbReference type="GO" id="GO:0004527">
    <property type="term" value="F:exonuclease activity"/>
    <property type="evidence" value="ECO:0007669"/>
    <property type="project" value="UniProtKB-KW"/>
</dbReference>
<proteinExistence type="predicted"/>
<keyword evidence="6" id="KW-0269">Exonuclease</keyword>
<keyword evidence="19" id="KW-1185">Reference proteome</keyword>
<keyword evidence="2 15" id="KW-0547">Nucleotide-binding</keyword>